<dbReference type="GO" id="GO:0005524">
    <property type="term" value="F:ATP binding"/>
    <property type="evidence" value="ECO:0007669"/>
    <property type="project" value="InterPro"/>
</dbReference>
<reference evidence="2 3" key="1">
    <citation type="journal article" date="2016" name="Nat. Commun.">
        <title>Thousands of microbial genomes shed light on interconnected biogeochemical processes in an aquifer system.</title>
        <authorList>
            <person name="Anantharaman K."/>
            <person name="Brown C.T."/>
            <person name="Hug L.A."/>
            <person name="Sharon I."/>
            <person name="Castelle C.J."/>
            <person name="Probst A.J."/>
            <person name="Thomas B.C."/>
            <person name="Singh A."/>
            <person name="Wilkins M.J."/>
            <person name="Karaoz U."/>
            <person name="Brodie E.L."/>
            <person name="Williams K.H."/>
            <person name="Hubbard S.S."/>
            <person name="Banfield J.F."/>
        </authorList>
    </citation>
    <scope>NUCLEOTIDE SEQUENCE [LARGE SCALE GENOMIC DNA]</scope>
</reference>
<dbReference type="Proteomes" id="UP000179227">
    <property type="component" value="Unassembled WGS sequence"/>
</dbReference>
<dbReference type="SUPFAM" id="SSF52540">
    <property type="entry name" value="P-loop containing nucleoside triphosphate hydrolases"/>
    <property type="match status" value="1"/>
</dbReference>
<dbReference type="EMBL" id="MFBS01000018">
    <property type="protein sequence ID" value="OGE09590.1"/>
    <property type="molecule type" value="Genomic_DNA"/>
</dbReference>
<proteinExistence type="predicted"/>
<dbReference type="InterPro" id="IPR027417">
    <property type="entry name" value="P-loop_NTPase"/>
</dbReference>
<evidence type="ECO:0000259" key="1">
    <source>
        <dbReference type="Pfam" id="PF00004"/>
    </source>
</evidence>
<name>A0A1F5HZT2_9BACT</name>
<protein>
    <recommendedName>
        <fullName evidence="1">ATPase AAA-type core domain-containing protein</fullName>
    </recommendedName>
</protein>
<dbReference type="GO" id="GO:0016887">
    <property type="term" value="F:ATP hydrolysis activity"/>
    <property type="evidence" value="ECO:0007669"/>
    <property type="project" value="InterPro"/>
</dbReference>
<evidence type="ECO:0000313" key="2">
    <source>
        <dbReference type="EMBL" id="OGE09590.1"/>
    </source>
</evidence>
<dbReference type="AlphaFoldDB" id="A0A1F5HZT2"/>
<dbReference type="Pfam" id="PF00004">
    <property type="entry name" value="AAA"/>
    <property type="match status" value="1"/>
</dbReference>
<sequence length="737" mass="84757">MKRERITHMAAPDQGQEKVRPERLIPVPIGGQPKEVLAAQEKGVDDLEELASIRQEALRRAPDLDTILREEREKKGTETSPNINLALEAVEDFQRIATEAQDFRRVVRTAAEPQERSQALIVYNQKKQDLSEYLKYGLSFEKAYREYIKSRNGYVNFLTSINELSRLEGLLEEPHFKSIEAEHALDTNAAARIEMVMRETEPSQLSSKKEREQVLASLGTVYAPESDEYKEVEKILSGKKRVDLPRTKRELMEEVERLKGDVRDSWEDSMVRYFWQRNEIDRFLGDFAQGEDVIETQSVIRRLNELHDWENHHPRTTIGGVLVGPPGVGKTTMIRHYLGEKDRNFVYIDLSEDVTRYLLYGSKSIEFKSPSEYYRTLVKDLEGMDDDEFKKFVGQNSHRLEEMFGLDKDEALVAAVEMIRSSIEEVSRSEEVSEETVGQLRGKVVDLAQKAFHEELGHEFAQLVKKNGWRDGVVIAALRRGDSVIMDEFNKNKNWSLIYGLMTAKPGESWYFADNDEHIPIPANWRMYFTANIGRKHGGFEVAEALASRAGGKVMEVEYPPSREEMYIALCALSNPEGDFLRSKDDLAKLFVTVHELFPKIRTFVEDKRQSIPVSYRTIRDIAEKLVLSHDPRTRKAIFAPTNKTFDEALYEVLVESYAVYEDKTVPKEIVNLATSVGLMLDDSVAERVIKSIGEDEFKKRKDTFEEHKEDFDEIIKKIRGLSKETSDMAIPASRQF</sequence>
<feature type="domain" description="ATPase AAA-type core" evidence="1">
    <location>
        <begin position="322"/>
        <end position="410"/>
    </location>
</feature>
<evidence type="ECO:0000313" key="3">
    <source>
        <dbReference type="Proteomes" id="UP000179227"/>
    </source>
</evidence>
<dbReference type="STRING" id="1797729.A3A60_01525"/>
<dbReference type="InterPro" id="IPR003959">
    <property type="entry name" value="ATPase_AAA_core"/>
</dbReference>
<organism evidence="2 3">
    <name type="scientific">Candidatus Curtissbacteria bacterium RIFCSPLOWO2_01_FULL_42_26</name>
    <dbReference type="NCBI Taxonomy" id="1797729"/>
    <lineage>
        <taxon>Bacteria</taxon>
        <taxon>Candidatus Curtissiibacteriota</taxon>
    </lineage>
</organism>
<accession>A0A1F5HZT2</accession>
<comment type="caution">
    <text evidence="2">The sequence shown here is derived from an EMBL/GenBank/DDBJ whole genome shotgun (WGS) entry which is preliminary data.</text>
</comment>
<gene>
    <name evidence="2" type="ORF">A3A60_01525</name>
</gene>
<dbReference type="Gene3D" id="3.40.50.300">
    <property type="entry name" value="P-loop containing nucleotide triphosphate hydrolases"/>
    <property type="match status" value="1"/>
</dbReference>